<sequence length="73" mass="8258">MKLETQVPQAANSNLEPYVLDLIREEREKALSPREWQFRLRGYGYAIKDVDGARIVTSLPKGIEIGVLPAEFA</sequence>
<comment type="caution">
    <text evidence="1">The sequence shown here is derived from an EMBL/GenBank/DDBJ whole genome shotgun (WGS) entry which is preliminary data.</text>
</comment>
<evidence type="ECO:0000313" key="2">
    <source>
        <dbReference type="Proteomes" id="UP001441944"/>
    </source>
</evidence>
<protein>
    <submittedName>
        <fullName evidence="1">Uncharacterized protein</fullName>
    </submittedName>
</protein>
<organism evidence="1 2">
    <name type="scientific">Pseudophaeobacter arcticus</name>
    <dbReference type="NCBI Taxonomy" id="385492"/>
    <lineage>
        <taxon>Bacteria</taxon>
        <taxon>Pseudomonadati</taxon>
        <taxon>Pseudomonadota</taxon>
        <taxon>Alphaproteobacteria</taxon>
        <taxon>Rhodobacterales</taxon>
        <taxon>Paracoccaceae</taxon>
        <taxon>Pseudophaeobacter</taxon>
    </lineage>
</organism>
<name>A0ABQ0AFM5_9RHOB</name>
<accession>A0ABQ0AFM5</accession>
<dbReference type="EMBL" id="BAABWU010000001">
    <property type="protein sequence ID" value="GAA6194667.1"/>
    <property type="molecule type" value="Genomic_DNA"/>
</dbReference>
<gene>
    <name evidence="1" type="ORF">NBRC116598_01110</name>
</gene>
<reference evidence="1 2" key="1">
    <citation type="submission" date="2024-04" db="EMBL/GenBank/DDBJ databases">
        <title>Draft genome sequence of Pseudophaeobacter arcticus NBRC 116598.</title>
        <authorList>
            <person name="Miyakawa T."/>
            <person name="Kusuya Y."/>
            <person name="Miura T."/>
        </authorList>
    </citation>
    <scope>NUCLEOTIDE SEQUENCE [LARGE SCALE GENOMIC DNA]</scope>
    <source>
        <strain evidence="1 2">SU-CL00105</strain>
    </source>
</reference>
<proteinExistence type="predicted"/>
<evidence type="ECO:0000313" key="1">
    <source>
        <dbReference type="EMBL" id="GAA6194667.1"/>
    </source>
</evidence>
<dbReference type="RefSeq" id="WP_295449891.1">
    <property type="nucleotide sequence ID" value="NZ_BAABWU010000001.1"/>
</dbReference>
<dbReference type="Proteomes" id="UP001441944">
    <property type="component" value="Unassembled WGS sequence"/>
</dbReference>
<keyword evidence="2" id="KW-1185">Reference proteome</keyword>